<protein>
    <recommendedName>
        <fullName evidence="7">Major sperm protein</fullName>
    </recommendedName>
</protein>
<evidence type="ECO:0000256" key="1">
    <source>
        <dbReference type="ARBA" id="ARBA00004245"/>
    </source>
</evidence>
<dbReference type="PANTHER" id="PTHR22920:SF7">
    <property type="entry name" value="MSP DOMAIN-CONTAINING PROTEIN-RELATED"/>
    <property type="match status" value="1"/>
</dbReference>
<evidence type="ECO:0000256" key="3">
    <source>
        <dbReference type="ARBA" id="ARBA00023212"/>
    </source>
</evidence>
<name>A0A1I7Z5W9_9BILA</name>
<evidence type="ECO:0000256" key="5">
    <source>
        <dbReference type="ARBA" id="ARBA00037744"/>
    </source>
</evidence>
<evidence type="ECO:0000259" key="9">
    <source>
        <dbReference type="PROSITE" id="PS50202"/>
    </source>
</evidence>
<dbReference type="PANTHER" id="PTHR22920">
    <property type="entry name" value="MAJOR SPERM PROTEIN"/>
    <property type="match status" value="1"/>
</dbReference>
<feature type="compositionally biased region" description="Polar residues" evidence="8">
    <location>
        <begin position="187"/>
        <end position="198"/>
    </location>
</feature>
<accession>A0A1I7Z5W9</accession>
<dbReference type="Gene3D" id="2.60.40.10">
    <property type="entry name" value="Immunoglobulins"/>
    <property type="match status" value="1"/>
</dbReference>
<feature type="compositionally biased region" description="Polar residues" evidence="8">
    <location>
        <begin position="151"/>
        <end position="180"/>
    </location>
</feature>
<evidence type="ECO:0000313" key="11">
    <source>
        <dbReference type="WBParaSite" id="L893_g23084.t1"/>
    </source>
</evidence>
<dbReference type="SUPFAM" id="SSF49354">
    <property type="entry name" value="PapD-like"/>
    <property type="match status" value="1"/>
</dbReference>
<reference evidence="11" key="1">
    <citation type="submission" date="2016-11" db="UniProtKB">
        <authorList>
            <consortium name="WormBaseParasite"/>
        </authorList>
    </citation>
    <scope>IDENTIFICATION</scope>
</reference>
<organism evidence="10 11">
    <name type="scientific">Steinernema glaseri</name>
    <dbReference type="NCBI Taxonomy" id="37863"/>
    <lineage>
        <taxon>Eukaryota</taxon>
        <taxon>Metazoa</taxon>
        <taxon>Ecdysozoa</taxon>
        <taxon>Nematoda</taxon>
        <taxon>Chromadorea</taxon>
        <taxon>Rhabditida</taxon>
        <taxon>Tylenchina</taxon>
        <taxon>Panagrolaimomorpha</taxon>
        <taxon>Strongyloidoidea</taxon>
        <taxon>Steinernematidae</taxon>
        <taxon>Steinernema</taxon>
    </lineage>
</organism>
<feature type="region of interest" description="Disordered" evidence="8">
    <location>
        <begin position="136"/>
        <end position="198"/>
    </location>
</feature>
<dbReference type="InterPro" id="IPR008962">
    <property type="entry name" value="PapD-like_sf"/>
</dbReference>
<keyword evidence="3 7" id="KW-0206">Cytoskeleton</keyword>
<evidence type="ECO:0000256" key="4">
    <source>
        <dbReference type="ARBA" id="ARBA00023273"/>
    </source>
</evidence>
<dbReference type="GO" id="GO:0005856">
    <property type="term" value="C:cytoskeleton"/>
    <property type="evidence" value="ECO:0007669"/>
    <property type="project" value="UniProtKB-SubCell"/>
</dbReference>
<proteinExistence type="predicted"/>
<dbReference type="InterPro" id="IPR051155">
    <property type="entry name" value="Nematode_MSP"/>
</dbReference>
<dbReference type="Proteomes" id="UP000095287">
    <property type="component" value="Unplaced"/>
</dbReference>
<keyword evidence="4" id="KW-0966">Cell projection</keyword>
<dbReference type="WBParaSite" id="L893_g23084.t1">
    <property type="protein sequence ID" value="L893_g23084.t1"/>
    <property type="gene ID" value="L893_g23084"/>
</dbReference>
<dbReference type="GO" id="GO:0031143">
    <property type="term" value="C:pseudopodium"/>
    <property type="evidence" value="ECO:0007669"/>
    <property type="project" value="UniProtKB-SubCell"/>
</dbReference>
<evidence type="ECO:0000256" key="2">
    <source>
        <dbReference type="ARBA" id="ARBA00022490"/>
    </source>
</evidence>
<sequence length="361" mass="40100">MARSSESRRRLVSRREKPPPGMSLIGRKPNKSEVMIGICALIALYLATGQHARFVCHLCTCVPAAIHNLKMIRVNMTVEQVNFTLLYWVVQGVLAVADTLLNEIAGYYVLKFALLTMMLVHAYRMDSEEYEPISELSHGEVRVKRPRRPLSSETFVNKTSKTTQTNDFTESSELASTSSDTPRRNSRSPTGNVTTGINCSTALPVTTSGVAKCTSNPSFSDLDLTMTLCGSMKSPTSKKPPTNHLITTPGDTLTFAWPNRQQAVLYVSNNSGRRVMWAIKTNSRKRIGASPSFGILPVGGAVQIKVAVDLTDSSTISKEDRISIDYMFIDEINPNVLEFDQKLFLDDNITRERKSFTICYD</sequence>
<comment type="subcellular location">
    <subcellularLocation>
        <location evidence="6">Cell projection</location>
        <location evidence="6">Pseudopodium</location>
    </subcellularLocation>
    <subcellularLocation>
        <location evidence="1">Cytoplasm</location>
        <location evidence="1">Cytoskeleton</location>
    </subcellularLocation>
</comment>
<feature type="region of interest" description="Disordered" evidence="8">
    <location>
        <begin position="1"/>
        <end position="24"/>
    </location>
</feature>
<dbReference type="InterPro" id="IPR013783">
    <property type="entry name" value="Ig-like_fold"/>
</dbReference>
<feature type="compositionally biased region" description="Basic and acidic residues" evidence="8">
    <location>
        <begin position="1"/>
        <end position="18"/>
    </location>
</feature>
<dbReference type="PROSITE" id="PS50202">
    <property type="entry name" value="MSP"/>
    <property type="match status" value="1"/>
</dbReference>
<dbReference type="InterPro" id="IPR000535">
    <property type="entry name" value="MSP_dom"/>
</dbReference>
<dbReference type="AlphaFoldDB" id="A0A1I7Z5W9"/>
<evidence type="ECO:0000313" key="10">
    <source>
        <dbReference type="Proteomes" id="UP000095287"/>
    </source>
</evidence>
<feature type="domain" description="MSP" evidence="9">
    <location>
        <begin position="244"/>
        <end position="361"/>
    </location>
</feature>
<keyword evidence="10" id="KW-1185">Reference proteome</keyword>
<evidence type="ECO:0000256" key="6">
    <source>
        <dbReference type="ARBA" id="ARBA00037818"/>
    </source>
</evidence>
<dbReference type="Pfam" id="PF00635">
    <property type="entry name" value="Motile_Sperm"/>
    <property type="match status" value="1"/>
</dbReference>
<evidence type="ECO:0000256" key="8">
    <source>
        <dbReference type="SAM" id="MobiDB-lite"/>
    </source>
</evidence>
<comment type="function">
    <text evidence="5 7">Central component in molecular interactions underlying sperm crawling. Forms an extensive filament system that extends from sperm villipoda, along the leading edge of the pseudopod.</text>
</comment>
<keyword evidence="2" id="KW-0963">Cytoplasm</keyword>
<evidence type="ECO:0000256" key="7">
    <source>
        <dbReference type="RuleBase" id="RU003425"/>
    </source>
</evidence>